<evidence type="ECO:0000259" key="3">
    <source>
        <dbReference type="PROSITE" id="PS50815"/>
    </source>
</evidence>
<evidence type="ECO:0000313" key="4">
    <source>
        <dbReference type="EMBL" id="TDL18894.1"/>
    </source>
</evidence>
<accession>A0A4Y7PU11</accession>
<evidence type="ECO:0000313" key="5">
    <source>
        <dbReference type="Proteomes" id="UP000294933"/>
    </source>
</evidence>
<dbReference type="InterPro" id="IPR036570">
    <property type="entry name" value="HORMA_dom_sf"/>
</dbReference>
<keyword evidence="4" id="KW-0238">DNA-binding</keyword>
<reference evidence="4 5" key="1">
    <citation type="submission" date="2018-06" db="EMBL/GenBank/DDBJ databases">
        <title>A transcriptomic atlas of mushroom development highlights an independent origin of complex multicellularity.</title>
        <authorList>
            <consortium name="DOE Joint Genome Institute"/>
            <person name="Krizsan K."/>
            <person name="Almasi E."/>
            <person name="Merenyi Z."/>
            <person name="Sahu N."/>
            <person name="Viragh M."/>
            <person name="Koszo T."/>
            <person name="Mondo S."/>
            <person name="Kiss B."/>
            <person name="Balint B."/>
            <person name="Kues U."/>
            <person name="Barry K."/>
            <person name="Hegedus J.C."/>
            <person name="Henrissat B."/>
            <person name="Johnson J."/>
            <person name="Lipzen A."/>
            <person name="Ohm R."/>
            <person name="Nagy I."/>
            <person name="Pangilinan J."/>
            <person name="Yan J."/>
            <person name="Xiong Y."/>
            <person name="Grigoriev I.V."/>
            <person name="Hibbett D.S."/>
            <person name="Nagy L.G."/>
        </authorList>
    </citation>
    <scope>NUCLEOTIDE SEQUENCE [LARGE SCALE GENOMIC DNA]</scope>
    <source>
        <strain evidence="4 5">SZMC22713</strain>
    </source>
</reference>
<dbReference type="VEuPathDB" id="FungiDB:BD410DRAFT_792676"/>
<dbReference type="STRING" id="50990.A0A4Y7PU11"/>
<evidence type="ECO:0000256" key="2">
    <source>
        <dbReference type="SAM" id="Phobius"/>
    </source>
</evidence>
<dbReference type="PANTHER" id="PTHR11842">
    <property type="entry name" value="MITOTIC SPINDLE ASSEMBLY CHECKPOINT PROTEIN MAD2"/>
    <property type="match status" value="1"/>
</dbReference>
<name>A0A4Y7PU11_9AGAM</name>
<evidence type="ECO:0000256" key="1">
    <source>
        <dbReference type="ARBA" id="ARBA00010348"/>
    </source>
</evidence>
<protein>
    <submittedName>
        <fullName evidence="4">DNA-binding protein</fullName>
    </submittedName>
</protein>
<dbReference type="EMBL" id="ML170202">
    <property type="protein sequence ID" value="TDL18894.1"/>
    <property type="molecule type" value="Genomic_DNA"/>
</dbReference>
<dbReference type="OrthoDB" id="21254at2759"/>
<keyword evidence="2" id="KW-1133">Transmembrane helix</keyword>
<dbReference type="Proteomes" id="UP000294933">
    <property type="component" value="Unassembled WGS sequence"/>
</dbReference>
<dbReference type="GO" id="GO:0016035">
    <property type="term" value="C:zeta DNA polymerase complex"/>
    <property type="evidence" value="ECO:0007669"/>
    <property type="project" value="TreeGrafter"/>
</dbReference>
<keyword evidence="2" id="KW-0812">Transmembrane</keyword>
<dbReference type="GO" id="GO:0003677">
    <property type="term" value="F:DNA binding"/>
    <property type="evidence" value="ECO:0007669"/>
    <property type="project" value="UniProtKB-KW"/>
</dbReference>
<dbReference type="Gene3D" id="3.30.900.10">
    <property type="entry name" value="HORMA domain"/>
    <property type="match status" value="1"/>
</dbReference>
<dbReference type="Pfam" id="PF02301">
    <property type="entry name" value="HORMA"/>
    <property type="match status" value="1"/>
</dbReference>
<dbReference type="AlphaFoldDB" id="A0A4Y7PU11"/>
<dbReference type="PROSITE" id="PS50815">
    <property type="entry name" value="HORMA"/>
    <property type="match status" value="1"/>
</dbReference>
<feature type="transmembrane region" description="Helical" evidence="2">
    <location>
        <begin position="20"/>
        <end position="40"/>
    </location>
</feature>
<dbReference type="InterPro" id="IPR045091">
    <property type="entry name" value="Mad2-like"/>
</dbReference>
<dbReference type="InterPro" id="IPR003511">
    <property type="entry name" value="HORMA_dom"/>
</dbReference>
<dbReference type="SUPFAM" id="SSF56019">
    <property type="entry name" value="The spindle assembly checkpoint protein mad2"/>
    <property type="match status" value="1"/>
</dbReference>
<gene>
    <name evidence="4" type="ORF">BD410DRAFT_792676</name>
</gene>
<feature type="domain" description="HORMA" evidence="3">
    <location>
        <begin position="16"/>
        <end position="217"/>
    </location>
</feature>
<sequence>MSGKEKEEEVKTLTFNQTVVAITAFLEVAIHMILYVRQIYPADLFIRRKKYDTPVFQSRHPELNEYISGAVKAVKEEMLTRELDKVVVVIKDRQEIALERFIFSIQSILEIPPYAKKDHIIEAMTPRTLGQYFRSFLIKLSMMESQLGLLDDDGDDLSFAILIELKDNKEPSVSHHGNPPPWMPALPQHTTLGASDGAQLHMIRAVETGIINLSLAVQESEEKLRRLREDELKPEYPIYPEDS</sequence>
<keyword evidence="5" id="KW-1185">Reference proteome</keyword>
<keyword evidence="2" id="KW-0472">Membrane</keyword>
<proteinExistence type="inferred from homology"/>
<comment type="similarity">
    <text evidence="1">Belongs to the MAD2 family.</text>
</comment>
<dbReference type="PANTHER" id="PTHR11842:SF10">
    <property type="entry name" value="MITOTIC SPINDLE ASSEMBLY CHECKPOINT PROTEIN MAD2B"/>
    <property type="match status" value="1"/>
</dbReference>
<organism evidence="4 5">
    <name type="scientific">Rickenella mellea</name>
    <dbReference type="NCBI Taxonomy" id="50990"/>
    <lineage>
        <taxon>Eukaryota</taxon>
        <taxon>Fungi</taxon>
        <taxon>Dikarya</taxon>
        <taxon>Basidiomycota</taxon>
        <taxon>Agaricomycotina</taxon>
        <taxon>Agaricomycetes</taxon>
        <taxon>Hymenochaetales</taxon>
        <taxon>Rickenellaceae</taxon>
        <taxon>Rickenella</taxon>
    </lineage>
</organism>